<dbReference type="NCBIfam" id="TIGR03919">
    <property type="entry name" value="T7SS_EccB"/>
    <property type="match status" value="1"/>
</dbReference>
<dbReference type="STRING" id="471853.Bcav_3203"/>
<evidence type="ECO:0000313" key="3">
    <source>
        <dbReference type="Proteomes" id="UP000007962"/>
    </source>
</evidence>
<dbReference type="HOGENOM" id="CLU_036302_1_0_11"/>
<dbReference type="Gene3D" id="3.30.2390.20">
    <property type="entry name" value="Type VII secretion system EccB, repeat 1 domain"/>
    <property type="match status" value="1"/>
</dbReference>
<dbReference type="PANTHER" id="PTHR40765:SF2">
    <property type="entry name" value="ESX-2 SECRETION SYSTEM ATPASE ECCB2"/>
    <property type="match status" value="1"/>
</dbReference>
<dbReference type="KEGG" id="bcv:Bcav_3203"/>
<dbReference type="InterPro" id="IPR007795">
    <property type="entry name" value="T7SS_EccB"/>
</dbReference>
<name>C5C0Q1_BEUC1</name>
<dbReference type="GO" id="GO:0005576">
    <property type="term" value="C:extracellular region"/>
    <property type="evidence" value="ECO:0007669"/>
    <property type="project" value="TreeGrafter"/>
</dbReference>
<dbReference type="InterPro" id="IPR044857">
    <property type="entry name" value="T7SS_EccB_R1"/>
</dbReference>
<keyword evidence="1" id="KW-1133">Transmembrane helix</keyword>
<dbReference type="AlphaFoldDB" id="C5C0Q1"/>
<feature type="transmembrane region" description="Helical" evidence="1">
    <location>
        <begin position="40"/>
        <end position="61"/>
    </location>
</feature>
<dbReference type="RefSeq" id="WP_015883687.1">
    <property type="nucleotide sequence ID" value="NC_012669.1"/>
</dbReference>
<gene>
    <name evidence="2" type="ordered locus">Bcav_3203</name>
</gene>
<dbReference type="PANTHER" id="PTHR40765">
    <property type="entry name" value="ESX-2 SECRETION SYSTEM ATPASE ECCB2"/>
    <property type="match status" value="1"/>
</dbReference>
<sequence length="459" mass="47152">MATKKELVEAQAFSRRRLLTAFTSGAPGGRELEPAKPMRGVVAGVVLSVLVIGGSLAFGLFNRGLPEDWENGAIIVVSENGARYVSQDGVLLPVENMASARLVAPQDAPMYTVSESDLADVPRGERVGIVGAPDALPEPADLVGDRWRSCLDGNGAFLTSLDLPAEGETEADQGAEGGDGVGTLVRAGGQLVLVQGDRRYPVPESEFVGGVLRELGLDGAGAPEVDPRWLQLFDEGEPIEPFTVPGAGEPAPGAAGDVQDALVGSVLVESGTDDAFVIDDAGELAPLTPFARAMYLIGPGGERAPIEVTTNEISSIATTPEADSPVPQTWPTLTPLPVEDGAAPCALLTSGEDWSTALVAGPVPERTGVAMAPGAGALARFVADPGTTSGPVRFIDENGTMYAITGEDQTGTLARLGYATDDVAVVPYAWGDLFAAGPNLSTAAAQNSVTEIPAAGEDE</sequence>
<keyword evidence="1" id="KW-0472">Membrane</keyword>
<keyword evidence="1" id="KW-0812">Transmembrane</keyword>
<keyword evidence="3" id="KW-1185">Reference proteome</keyword>
<dbReference type="eggNOG" id="COG3266">
    <property type="taxonomic scope" value="Bacteria"/>
</dbReference>
<protein>
    <recommendedName>
        <fullName evidence="4">Type VII secretion protein EccB</fullName>
    </recommendedName>
</protein>
<dbReference type="OrthoDB" id="3847604at2"/>
<accession>C5C0Q1</accession>
<reference evidence="2 3" key="1">
    <citation type="journal article" date="2009" name="Stand. Genomic Sci.">
        <title>Complete genome sequence of Beutenbergia cavernae type strain (HKI 0122).</title>
        <authorList>
            <person name="Land M."/>
            <person name="Pukall R."/>
            <person name="Abt B."/>
            <person name="Goker M."/>
            <person name="Rohde M."/>
            <person name="Glavina Del Rio T."/>
            <person name="Tice H."/>
            <person name="Copeland A."/>
            <person name="Cheng J.F."/>
            <person name="Lucas S."/>
            <person name="Chen F."/>
            <person name="Nolan M."/>
            <person name="Bruce D."/>
            <person name="Goodwin L."/>
            <person name="Pitluck S."/>
            <person name="Ivanova N."/>
            <person name="Mavromatis K."/>
            <person name="Ovchinnikova G."/>
            <person name="Pati A."/>
            <person name="Chen A."/>
            <person name="Palaniappan K."/>
            <person name="Hauser L."/>
            <person name="Chang Y.J."/>
            <person name="Jefferies C.C."/>
            <person name="Saunders E."/>
            <person name="Brettin T."/>
            <person name="Detter J.C."/>
            <person name="Han C."/>
            <person name="Chain P."/>
            <person name="Bristow J."/>
            <person name="Eisen J.A."/>
            <person name="Markowitz V."/>
            <person name="Hugenholtz P."/>
            <person name="Kyrpides N.C."/>
            <person name="Klenk H.P."/>
            <person name="Lapidus A."/>
        </authorList>
    </citation>
    <scope>NUCLEOTIDE SEQUENCE [LARGE SCALE GENOMIC DNA]</scope>
    <source>
        <strain evidence="3">ATCC BAA-8 / DSM 12333 / NBRC 16432</strain>
    </source>
</reference>
<organism evidence="2 3">
    <name type="scientific">Beutenbergia cavernae (strain ATCC BAA-8 / DSM 12333 / CCUG 43141 / JCM 11478 / NBRC 16432 / NCIMB 13614 / HKI 0122)</name>
    <dbReference type="NCBI Taxonomy" id="471853"/>
    <lineage>
        <taxon>Bacteria</taxon>
        <taxon>Bacillati</taxon>
        <taxon>Actinomycetota</taxon>
        <taxon>Actinomycetes</taxon>
        <taxon>Micrococcales</taxon>
        <taxon>Beutenbergiaceae</taxon>
        <taxon>Beutenbergia</taxon>
    </lineage>
</organism>
<evidence type="ECO:0000313" key="2">
    <source>
        <dbReference type="EMBL" id="ACQ81447.1"/>
    </source>
</evidence>
<proteinExistence type="predicted"/>
<dbReference type="Proteomes" id="UP000007962">
    <property type="component" value="Chromosome"/>
</dbReference>
<evidence type="ECO:0000256" key="1">
    <source>
        <dbReference type="SAM" id="Phobius"/>
    </source>
</evidence>
<evidence type="ECO:0008006" key="4">
    <source>
        <dbReference type="Google" id="ProtNLM"/>
    </source>
</evidence>
<dbReference type="EMBL" id="CP001618">
    <property type="protein sequence ID" value="ACQ81447.1"/>
    <property type="molecule type" value="Genomic_DNA"/>
</dbReference>
<dbReference type="Pfam" id="PF05108">
    <property type="entry name" value="T7SS_ESX1_EccB"/>
    <property type="match status" value="1"/>
</dbReference>